<evidence type="ECO:0000313" key="10">
    <source>
        <dbReference type="EMBL" id="KAF7815813.1"/>
    </source>
</evidence>
<protein>
    <submittedName>
        <fullName evidence="10">Putative disease resistance protein</fullName>
    </submittedName>
</protein>
<dbReference type="GO" id="GO:0043531">
    <property type="term" value="F:ADP binding"/>
    <property type="evidence" value="ECO:0007669"/>
    <property type="project" value="InterPro"/>
</dbReference>
<dbReference type="PRINTS" id="PR00364">
    <property type="entry name" value="DISEASERSIST"/>
</dbReference>
<dbReference type="Gene3D" id="1.10.8.430">
    <property type="entry name" value="Helical domain of apoptotic protease-activating factors"/>
    <property type="match status" value="1"/>
</dbReference>
<dbReference type="SUPFAM" id="SSF52540">
    <property type="entry name" value="P-loop containing nucleoside triphosphate hydrolases"/>
    <property type="match status" value="1"/>
</dbReference>
<dbReference type="InterPro" id="IPR050905">
    <property type="entry name" value="Plant_NBS-LRR"/>
</dbReference>
<evidence type="ECO:0000256" key="2">
    <source>
        <dbReference type="ARBA" id="ARBA00022614"/>
    </source>
</evidence>
<evidence type="ECO:0000256" key="5">
    <source>
        <dbReference type="ARBA" id="ARBA00022821"/>
    </source>
</evidence>
<dbReference type="SUPFAM" id="SSF52058">
    <property type="entry name" value="L domain-like"/>
    <property type="match status" value="1"/>
</dbReference>
<keyword evidence="6" id="KW-0067">ATP-binding</keyword>
<gene>
    <name evidence="10" type="ORF">G2W53_029782</name>
</gene>
<feature type="domain" description="Disease resistance protein At4g27190-like leucine-rich repeats" evidence="9">
    <location>
        <begin position="1205"/>
        <end position="1292"/>
    </location>
</feature>
<keyword evidence="7" id="KW-0175">Coiled coil</keyword>
<feature type="domain" description="Disease resistance protein At4g27190-like leucine-rich repeats" evidence="9">
    <location>
        <begin position="1125"/>
        <end position="1193"/>
    </location>
</feature>
<reference evidence="10" key="1">
    <citation type="submission" date="2020-09" db="EMBL/GenBank/DDBJ databases">
        <title>Genome-Enabled Discovery of Anthraquinone Biosynthesis in Senna tora.</title>
        <authorList>
            <person name="Kang S.-H."/>
            <person name="Pandey R.P."/>
            <person name="Lee C.-M."/>
            <person name="Sim J.-S."/>
            <person name="Jeong J.-T."/>
            <person name="Choi B.-S."/>
            <person name="Jung M."/>
            <person name="Ginzburg D."/>
            <person name="Zhao K."/>
            <person name="Won S.Y."/>
            <person name="Oh T.-J."/>
            <person name="Yu Y."/>
            <person name="Kim N.-H."/>
            <person name="Lee O.R."/>
            <person name="Lee T.-H."/>
            <person name="Bashyal P."/>
            <person name="Kim T.-S."/>
            <person name="Lee W.-H."/>
            <person name="Kawkins C."/>
            <person name="Kim C.-K."/>
            <person name="Kim J.S."/>
            <person name="Ahn B.O."/>
            <person name="Rhee S.Y."/>
            <person name="Sohng J.K."/>
        </authorList>
    </citation>
    <scope>NUCLEOTIDE SEQUENCE</scope>
    <source>
        <tissue evidence="10">Leaf</tissue>
    </source>
</reference>
<dbReference type="InterPro" id="IPR027417">
    <property type="entry name" value="P-loop_NTPase"/>
</dbReference>
<keyword evidence="2" id="KW-0433">Leucine-rich repeat</keyword>
<dbReference type="Pfam" id="PF00931">
    <property type="entry name" value="NB-ARC"/>
    <property type="match status" value="1"/>
</dbReference>
<dbReference type="FunFam" id="3.40.50.300:FF:001091">
    <property type="entry name" value="Probable disease resistance protein At1g61300"/>
    <property type="match status" value="1"/>
</dbReference>
<evidence type="ECO:0000256" key="7">
    <source>
        <dbReference type="SAM" id="Coils"/>
    </source>
</evidence>
<name>A0A834T417_9FABA</name>
<dbReference type="Gene3D" id="3.80.10.10">
    <property type="entry name" value="Ribonuclease Inhibitor"/>
    <property type="match status" value="3"/>
</dbReference>
<dbReference type="GO" id="GO:0006952">
    <property type="term" value="P:defense response"/>
    <property type="evidence" value="ECO:0007669"/>
    <property type="project" value="UniProtKB-KW"/>
</dbReference>
<organism evidence="10 11">
    <name type="scientific">Senna tora</name>
    <dbReference type="NCBI Taxonomy" id="362788"/>
    <lineage>
        <taxon>Eukaryota</taxon>
        <taxon>Viridiplantae</taxon>
        <taxon>Streptophyta</taxon>
        <taxon>Embryophyta</taxon>
        <taxon>Tracheophyta</taxon>
        <taxon>Spermatophyta</taxon>
        <taxon>Magnoliopsida</taxon>
        <taxon>eudicotyledons</taxon>
        <taxon>Gunneridae</taxon>
        <taxon>Pentapetalae</taxon>
        <taxon>rosids</taxon>
        <taxon>fabids</taxon>
        <taxon>Fabales</taxon>
        <taxon>Fabaceae</taxon>
        <taxon>Caesalpinioideae</taxon>
        <taxon>Cassia clade</taxon>
        <taxon>Senna</taxon>
    </lineage>
</organism>
<evidence type="ECO:0000256" key="3">
    <source>
        <dbReference type="ARBA" id="ARBA00022737"/>
    </source>
</evidence>
<evidence type="ECO:0000313" key="11">
    <source>
        <dbReference type="Proteomes" id="UP000634136"/>
    </source>
</evidence>
<keyword evidence="3" id="KW-0677">Repeat</keyword>
<evidence type="ECO:0000259" key="8">
    <source>
        <dbReference type="Pfam" id="PF00931"/>
    </source>
</evidence>
<dbReference type="Gene3D" id="1.10.10.10">
    <property type="entry name" value="Winged helix-like DNA-binding domain superfamily/Winged helix DNA-binding domain"/>
    <property type="match status" value="1"/>
</dbReference>
<feature type="domain" description="Disease resistance protein At4g27190-like leucine-rich repeats" evidence="9">
    <location>
        <begin position="920"/>
        <end position="958"/>
    </location>
</feature>
<dbReference type="EMBL" id="JAAIUW010000009">
    <property type="protein sequence ID" value="KAF7815813.1"/>
    <property type="molecule type" value="Genomic_DNA"/>
</dbReference>
<evidence type="ECO:0000256" key="1">
    <source>
        <dbReference type="ARBA" id="ARBA00008894"/>
    </source>
</evidence>
<feature type="domain" description="NB-ARC" evidence="8">
    <location>
        <begin position="222"/>
        <end position="379"/>
    </location>
</feature>
<comment type="caution">
    <text evidence="10">The sequence shown here is derived from an EMBL/GenBank/DDBJ whole genome shotgun (WGS) entry which is preliminary data.</text>
</comment>
<evidence type="ECO:0000259" key="9">
    <source>
        <dbReference type="Pfam" id="PF23247"/>
    </source>
</evidence>
<dbReference type="PANTHER" id="PTHR33463:SF183">
    <property type="entry name" value="NB-ARC DOMAIN DISEASE RESISTANCE PROTEIN"/>
    <property type="match status" value="1"/>
</dbReference>
<dbReference type="InterPro" id="IPR002182">
    <property type="entry name" value="NB-ARC"/>
</dbReference>
<dbReference type="Proteomes" id="UP000634136">
    <property type="component" value="Unassembled WGS sequence"/>
</dbReference>
<dbReference type="Gene3D" id="3.40.50.300">
    <property type="entry name" value="P-loop containing nucleotide triphosphate hydrolases"/>
    <property type="match status" value="1"/>
</dbReference>
<dbReference type="InterPro" id="IPR036388">
    <property type="entry name" value="WH-like_DNA-bd_sf"/>
</dbReference>
<sequence length="1317" mass="149482">MNRAISSVLHLLPRIISSSIPAKQFLESDRPQREKLGIAIVVVVVKLEKENLAKLGYWGQMTEIIVSIVAKFSEYLVPLTIRQGQYLFCGHKITKCLEKEKKALASTRDSVQRRIEDASHRAEKVTDAVLGWLNDVKELIEEVELLEQEIEAHSSSCFRGKCPNRKRYSLCKKMEKKTKAMIQLNQKSEFEPFSQPAPIPDIEYFSSENFEYFQSTILAAGQLLEALQDDSGYIIGLYGMGGSGKTTLVKEVGKKAKELRHFDRVLFATVSHSPNIMKIQDEIAELLDLILDERSEAGRARRISMRLQSGERILIILDDVWAKLNLEEIGIPVDGNQKGCKVLLTTRRQDVCDLMDCPKRIPLNLLSEGEAWSLFRKHASIDEDALSSSNPLNDVQRKVCKECKGLPIAIVAVGSSLKGKSSAVDEWKVALQSLRDSKPMDVDEGVRDAFNCLKLSYEYLKSKEAKLLFLICSMFPEDHEILIDDLFKYGVALGICGECFDLARNRLRVCINKLVNSCLLMPCETSQVDLVFRRKNDRVKMHDMVRDVALWIASKDHPIMVNLAKDLNASIDNGAIKDCFALSSWNNNGIDKFPHGLDAPKLQILLLNLFGHRTPLRLTGPCELLEASFQGMKTLKVVALINKYIYQKVAISFPQSLQLLTNLRTLRLVGWDLGDISFVVSLKRLEILDLQESKFKQLPNGIENLNKLKLLDLSLCRIEESCLKIIRRCSQLEELYAFNYGDSSSLGITGPYECFEDDITSPSLQSYKLCIGPFMSHPSKMHSLTTRLLYINGFNPSASDVFVKYLLRRAQDVLLYNLHGGYRNIFPDTVQAVGCMNELTNLQLKNCSEMECLIDVTSSSADQFPIDATPPSLVELHLEHMDNLKQLWCGPLLHCFFEKLQVLKMAYCIQLRSIFPRQCNLQNLKRLSLSKCRTLTSLFPMSVAGTLVKLEYLSITECSELRHIINNEQKDGTDTGEVIVNVPDNFRVILPELKELTISSCGKLEFILPISCVEGLVHLRKIRISDVFKLKYVFGQNDHEDQLSYLSRTKLVPPLRCLEEVELESLPNLLSIFSENYHLSWECLRKLVWRNCPKLSTNSSYSMDFASEDRELPPNLGVHLGKECLISKLEYLSLLKVHELRFIWTDSTLTQTLSLRYLRYLSVTNCRNLKSIFSVVIQRSLPELLELYVGNCEELEEIIAENEEDDNVSTAQVCFPKLTRIEVRRCNKLKSLFSTAIARMLPQLSILTIIDAPQLKEIFRRSSKEGANDEELLMLPNLKEIRLEELKSLVDVGLDTRGLRKVISECPSIRSGTIDSA</sequence>
<feature type="coiled-coil region" evidence="7">
    <location>
        <begin position="108"/>
        <end position="156"/>
    </location>
</feature>
<evidence type="ECO:0000256" key="6">
    <source>
        <dbReference type="ARBA" id="ARBA00022840"/>
    </source>
</evidence>
<dbReference type="PANTHER" id="PTHR33463">
    <property type="entry name" value="NB-ARC DOMAIN-CONTAINING PROTEIN-RELATED"/>
    <property type="match status" value="1"/>
</dbReference>
<dbReference type="InterPro" id="IPR032675">
    <property type="entry name" value="LRR_dom_sf"/>
</dbReference>
<dbReference type="Pfam" id="PF23247">
    <property type="entry name" value="LRR_RPS2"/>
    <property type="match status" value="5"/>
</dbReference>
<dbReference type="InterPro" id="IPR042197">
    <property type="entry name" value="Apaf_helical"/>
</dbReference>
<feature type="domain" description="Disease resistance protein At4g27190-like leucine-rich repeats" evidence="9">
    <location>
        <begin position="990"/>
        <end position="1103"/>
    </location>
</feature>
<accession>A0A834T417</accession>
<feature type="domain" description="Disease resistance protein At4g27190-like leucine-rich repeats" evidence="9">
    <location>
        <begin position="831"/>
        <end position="919"/>
    </location>
</feature>
<proteinExistence type="inferred from homology"/>
<dbReference type="OrthoDB" id="971758at2759"/>
<keyword evidence="5" id="KW-0611">Plant defense</keyword>
<comment type="similarity">
    <text evidence="1">Belongs to the disease resistance NB-LRR family.</text>
</comment>
<keyword evidence="11" id="KW-1185">Reference proteome</keyword>
<keyword evidence="4" id="KW-0547">Nucleotide-binding</keyword>
<dbReference type="InterPro" id="IPR057135">
    <property type="entry name" value="At4g27190-like_LRR"/>
</dbReference>
<dbReference type="GO" id="GO:0005524">
    <property type="term" value="F:ATP binding"/>
    <property type="evidence" value="ECO:0007669"/>
    <property type="project" value="UniProtKB-KW"/>
</dbReference>
<evidence type="ECO:0000256" key="4">
    <source>
        <dbReference type="ARBA" id="ARBA00022741"/>
    </source>
</evidence>